<evidence type="ECO:0000256" key="2">
    <source>
        <dbReference type="ARBA" id="ARBA00004116"/>
    </source>
</evidence>
<comment type="similarity">
    <text evidence="3 9">Belongs to the glycosyl hydrolase 1 family.</text>
</comment>
<dbReference type="EC" id="3.2.1.147" evidence="4"/>
<dbReference type="PANTHER" id="PTHR10353:SF29">
    <property type="entry name" value="BETA-GLUCOSIDASE 11"/>
    <property type="match status" value="1"/>
</dbReference>
<evidence type="ECO:0000313" key="11">
    <source>
        <dbReference type="EMBL" id="KAH0872051.1"/>
    </source>
</evidence>
<keyword evidence="5" id="KW-0926">Vacuole</keyword>
<evidence type="ECO:0000256" key="5">
    <source>
        <dbReference type="ARBA" id="ARBA00022554"/>
    </source>
</evidence>
<name>A0ABQ7XDF0_BRANA</name>
<evidence type="ECO:0000313" key="10">
    <source>
        <dbReference type="EMBL" id="KAH0853969.1"/>
    </source>
</evidence>
<reference evidence="10 12" key="1">
    <citation type="submission" date="2021-05" db="EMBL/GenBank/DDBJ databases">
        <title>Genome Assembly of Synthetic Allotetraploid Brassica napus Reveals Homoeologous Exchanges between Subgenomes.</title>
        <authorList>
            <person name="Davis J.T."/>
        </authorList>
    </citation>
    <scope>NUCLEOTIDE SEQUENCE [LARGE SCALE GENOMIC DNA]</scope>
    <source>
        <strain evidence="12">cv. Da-Ae</strain>
        <tissue evidence="10">Seedling</tissue>
    </source>
</reference>
<dbReference type="EMBL" id="JAGKQM010000016">
    <property type="protein sequence ID" value="KAH0872051.1"/>
    <property type="molecule type" value="Genomic_DNA"/>
</dbReference>
<evidence type="ECO:0000256" key="6">
    <source>
        <dbReference type="ARBA" id="ARBA00032643"/>
    </source>
</evidence>
<proteinExistence type="inferred from homology"/>
<dbReference type="Pfam" id="PF00232">
    <property type="entry name" value="Glyco_hydro_1"/>
    <property type="match status" value="1"/>
</dbReference>
<evidence type="ECO:0000256" key="8">
    <source>
        <dbReference type="ARBA" id="ARBA00034026"/>
    </source>
</evidence>
<evidence type="ECO:0000256" key="4">
    <source>
        <dbReference type="ARBA" id="ARBA00012250"/>
    </source>
</evidence>
<protein>
    <recommendedName>
        <fullName evidence="4">thioglucosidase</fullName>
        <ecNumber evidence="4">3.2.1.147</ecNumber>
    </recommendedName>
    <alternativeName>
        <fullName evidence="6">Sinigrinase</fullName>
    </alternativeName>
    <alternativeName>
        <fullName evidence="7">Thioglucosidase</fullName>
    </alternativeName>
</protein>
<dbReference type="Gene3D" id="3.20.20.80">
    <property type="entry name" value="Glycosidases"/>
    <property type="match status" value="1"/>
</dbReference>
<dbReference type="Proteomes" id="UP000824890">
    <property type="component" value="Unassembled WGS sequence"/>
</dbReference>
<evidence type="ECO:0000256" key="7">
    <source>
        <dbReference type="ARBA" id="ARBA00032797"/>
    </source>
</evidence>
<evidence type="ECO:0000256" key="3">
    <source>
        <dbReference type="ARBA" id="ARBA00010838"/>
    </source>
</evidence>
<evidence type="ECO:0000256" key="1">
    <source>
        <dbReference type="ARBA" id="ARBA00003014"/>
    </source>
</evidence>
<keyword evidence="12" id="KW-1185">Reference proteome</keyword>
<dbReference type="InterPro" id="IPR017853">
    <property type="entry name" value="GH"/>
</dbReference>
<gene>
    <name evidence="11" type="ORF">HID58_069413</name>
    <name evidence="10" type="ORF">HID58_092728</name>
</gene>
<comment type="caution">
    <text evidence="10">The sequence shown here is derived from an EMBL/GenBank/DDBJ whole genome shotgun (WGS) entry which is preliminary data.</text>
</comment>
<organism evidence="10 12">
    <name type="scientific">Brassica napus</name>
    <name type="common">Rape</name>
    <dbReference type="NCBI Taxonomy" id="3708"/>
    <lineage>
        <taxon>Eukaryota</taxon>
        <taxon>Viridiplantae</taxon>
        <taxon>Streptophyta</taxon>
        <taxon>Embryophyta</taxon>
        <taxon>Tracheophyta</taxon>
        <taxon>Spermatophyta</taxon>
        <taxon>Magnoliopsida</taxon>
        <taxon>eudicotyledons</taxon>
        <taxon>Gunneridae</taxon>
        <taxon>Pentapetalae</taxon>
        <taxon>rosids</taxon>
        <taxon>malvids</taxon>
        <taxon>Brassicales</taxon>
        <taxon>Brassicaceae</taxon>
        <taxon>Brassiceae</taxon>
        <taxon>Brassica</taxon>
    </lineage>
</organism>
<dbReference type="SUPFAM" id="SSF51445">
    <property type="entry name" value="(Trans)glycosidases"/>
    <property type="match status" value="1"/>
</dbReference>
<comment type="subcellular location">
    <subcellularLocation>
        <location evidence="2">Vacuole</location>
    </subcellularLocation>
</comment>
<comment type="function">
    <text evidence="1">Degradation of glucosinolates (glucose residue linked by a thioglucoside bound to an amino acid derivative) to glucose, sulfate and any of the products: thiocyanates, isothiocyanates, nitriles, epithionitriles or oxazolidine-2-thiones.</text>
</comment>
<evidence type="ECO:0000313" key="12">
    <source>
        <dbReference type="Proteomes" id="UP000824890"/>
    </source>
</evidence>
<dbReference type="InterPro" id="IPR001360">
    <property type="entry name" value="Glyco_hydro_1"/>
</dbReference>
<dbReference type="EMBL" id="JAGKQM010000621">
    <property type="protein sequence ID" value="KAH0853969.1"/>
    <property type="molecule type" value="Genomic_DNA"/>
</dbReference>
<comment type="catalytic activity">
    <reaction evidence="8">
        <text>a thioglucoside + H2O = a sugar + a thiol.</text>
        <dbReference type="EC" id="3.2.1.147"/>
    </reaction>
</comment>
<accession>A0ABQ7XDF0</accession>
<evidence type="ECO:0000256" key="9">
    <source>
        <dbReference type="RuleBase" id="RU003690"/>
    </source>
</evidence>
<dbReference type="PANTHER" id="PTHR10353">
    <property type="entry name" value="GLYCOSYL HYDROLASE"/>
    <property type="match status" value="1"/>
</dbReference>
<sequence>MSVHTPWRLQQVLLYIIENYGNPPIYISHITTPQSLSLEDSRKNKYLSSHTEAMLHSLGFNIPKHERIKLKKWSLMDLYDLLEGYKMSYGLYYVDFKVLFLRDTLNFAHWYQEITSPSLACFNIYSIKREVMT</sequence>